<evidence type="ECO:0000256" key="4">
    <source>
        <dbReference type="ARBA" id="ARBA00018111"/>
    </source>
</evidence>
<evidence type="ECO:0000256" key="2">
    <source>
        <dbReference type="ARBA" id="ARBA00004496"/>
    </source>
</evidence>
<dbReference type="HAMAP" id="MF_01114">
    <property type="entry name" value="RecX"/>
    <property type="match status" value="1"/>
</dbReference>
<proteinExistence type="inferred from homology"/>
<dbReference type="Pfam" id="PF21981">
    <property type="entry name" value="RecX_HTH3"/>
    <property type="match status" value="2"/>
</dbReference>
<dbReference type="GO" id="GO:0005737">
    <property type="term" value="C:cytoplasm"/>
    <property type="evidence" value="ECO:0007669"/>
    <property type="project" value="UniProtKB-SubCell"/>
</dbReference>
<reference evidence="11" key="1">
    <citation type="submission" date="2016-10" db="EMBL/GenBank/DDBJ databases">
        <authorList>
            <person name="Varghese N."/>
            <person name="Submissions S."/>
        </authorList>
    </citation>
    <scope>NUCLEOTIDE SEQUENCE [LARGE SCALE GENOMIC DNA]</scope>
    <source>
        <strain evidence="11">DSM 20403</strain>
    </source>
</reference>
<dbReference type="NCBIfam" id="NF010733">
    <property type="entry name" value="PRK14135.1"/>
    <property type="match status" value="1"/>
</dbReference>
<keyword evidence="5 6" id="KW-0963">Cytoplasm</keyword>
<feature type="domain" description="RecX second three-helical" evidence="7">
    <location>
        <begin position="108"/>
        <end position="149"/>
    </location>
</feature>
<comment type="subcellular location">
    <subcellularLocation>
        <location evidence="2 6">Cytoplasm</location>
    </subcellularLocation>
</comment>
<evidence type="ECO:0000313" key="10">
    <source>
        <dbReference type="EMBL" id="SFG49658.1"/>
    </source>
</evidence>
<gene>
    <name evidence="6" type="primary">recX</name>
    <name evidence="10" type="ORF">SAMN02910432_01605</name>
</gene>
<dbReference type="InterPro" id="IPR053926">
    <property type="entry name" value="RecX_HTH_1st"/>
</dbReference>
<dbReference type="PANTHER" id="PTHR33602">
    <property type="entry name" value="REGULATORY PROTEIN RECX FAMILY PROTEIN"/>
    <property type="match status" value="1"/>
</dbReference>
<dbReference type="AlphaFoldDB" id="A0A1I2SA15"/>
<feature type="domain" description="RecX first three-helical" evidence="9">
    <location>
        <begin position="62"/>
        <end position="101"/>
    </location>
</feature>
<name>A0A1I2SA15_9LACO</name>
<dbReference type="RefSeq" id="WP_046922885.1">
    <property type="nucleotide sequence ID" value="NZ_AYYL01000076.1"/>
</dbReference>
<dbReference type="Proteomes" id="UP000182635">
    <property type="component" value="Unassembled WGS sequence"/>
</dbReference>
<evidence type="ECO:0000256" key="3">
    <source>
        <dbReference type="ARBA" id="ARBA00009695"/>
    </source>
</evidence>
<feature type="domain" description="RecX third three-helical" evidence="8">
    <location>
        <begin position="157"/>
        <end position="201"/>
    </location>
</feature>
<evidence type="ECO:0000313" key="11">
    <source>
        <dbReference type="Proteomes" id="UP000182635"/>
    </source>
</evidence>
<evidence type="ECO:0000256" key="6">
    <source>
        <dbReference type="HAMAP-Rule" id="MF_01114"/>
    </source>
</evidence>
<dbReference type="InterPro" id="IPR036388">
    <property type="entry name" value="WH-like_DNA-bd_sf"/>
</dbReference>
<dbReference type="EMBL" id="FOPI01000027">
    <property type="protein sequence ID" value="SFG49658.1"/>
    <property type="molecule type" value="Genomic_DNA"/>
</dbReference>
<evidence type="ECO:0000256" key="5">
    <source>
        <dbReference type="ARBA" id="ARBA00022490"/>
    </source>
</evidence>
<comment type="function">
    <text evidence="1 6">Modulates RecA activity.</text>
</comment>
<dbReference type="InterPro" id="IPR003783">
    <property type="entry name" value="Regulatory_RecX"/>
</dbReference>
<accession>A0A1I2SA15</accession>
<protein>
    <recommendedName>
        <fullName evidence="4 6">Regulatory protein RecX</fullName>
    </recommendedName>
</protein>
<evidence type="ECO:0000259" key="8">
    <source>
        <dbReference type="Pfam" id="PF21981"/>
    </source>
</evidence>
<dbReference type="GO" id="GO:0006282">
    <property type="term" value="P:regulation of DNA repair"/>
    <property type="evidence" value="ECO:0007669"/>
    <property type="project" value="UniProtKB-UniRule"/>
</dbReference>
<organism evidence="10 11">
    <name type="scientific">Ligilactobacillus ruminis DSM 20403 = NBRC 102161</name>
    <dbReference type="NCBI Taxonomy" id="1423798"/>
    <lineage>
        <taxon>Bacteria</taxon>
        <taxon>Bacillati</taxon>
        <taxon>Bacillota</taxon>
        <taxon>Bacilli</taxon>
        <taxon>Lactobacillales</taxon>
        <taxon>Lactobacillaceae</taxon>
        <taxon>Ligilactobacillus</taxon>
    </lineage>
</organism>
<dbReference type="InterPro" id="IPR053925">
    <property type="entry name" value="RecX_HTH_3rd"/>
</dbReference>
<sequence length="269" mass="30964">MNQKITSITAQKRPGRFNVFLDGNYAFSVSEDVLVKFQLSKGKELDSADLEEIFKADDLSKALNKALDYLSYSLRTEKETRQKLAKEGLEDSIIETVIKKLTKMKLLNDSEYAKSYVRTMAKTTDKGPRFIANSLKEKGISLYDTEDALLEYPAEMQLKNALKLAKKTVAKSKKKSFNECNQKITQALLNKGYSSELASQVRQSLNLTKDVDQEHENLRLETENLWHKNSRIDLKKRRNKIKAALFRKGFDLYECDRILDELENTETEN</sequence>
<feature type="domain" description="RecX third three-helical" evidence="8">
    <location>
        <begin position="213"/>
        <end position="253"/>
    </location>
</feature>
<dbReference type="Pfam" id="PF21982">
    <property type="entry name" value="RecX_HTH1"/>
    <property type="match status" value="1"/>
</dbReference>
<dbReference type="InterPro" id="IPR053924">
    <property type="entry name" value="RecX_HTH_2nd"/>
</dbReference>
<evidence type="ECO:0000259" key="9">
    <source>
        <dbReference type="Pfam" id="PF21982"/>
    </source>
</evidence>
<dbReference type="Gene3D" id="1.10.10.10">
    <property type="entry name" value="Winged helix-like DNA-binding domain superfamily/Winged helix DNA-binding domain"/>
    <property type="match status" value="4"/>
</dbReference>
<dbReference type="OrthoDB" id="5421057at2"/>
<dbReference type="PANTHER" id="PTHR33602:SF1">
    <property type="entry name" value="REGULATORY PROTEIN RECX FAMILY PROTEIN"/>
    <property type="match status" value="1"/>
</dbReference>
<dbReference type="Pfam" id="PF02631">
    <property type="entry name" value="RecX_HTH2"/>
    <property type="match status" value="1"/>
</dbReference>
<evidence type="ECO:0000259" key="7">
    <source>
        <dbReference type="Pfam" id="PF02631"/>
    </source>
</evidence>
<evidence type="ECO:0000256" key="1">
    <source>
        <dbReference type="ARBA" id="ARBA00003529"/>
    </source>
</evidence>
<comment type="similarity">
    <text evidence="3 6">Belongs to the RecX family.</text>
</comment>